<dbReference type="PANTHER" id="PTHR12582">
    <property type="entry name" value="NETRIN RECEPTOR UNC5"/>
    <property type="match status" value="1"/>
</dbReference>
<dbReference type="FunFam" id="2.60.220.30:FF:000011">
    <property type="entry name" value="P53-induced death domain protein 1"/>
    <property type="match status" value="1"/>
</dbReference>
<dbReference type="GO" id="GO:0005886">
    <property type="term" value="C:plasma membrane"/>
    <property type="evidence" value="ECO:0007669"/>
    <property type="project" value="UniProtKB-SubCell"/>
</dbReference>
<dbReference type="Gene3D" id="1.10.533.10">
    <property type="entry name" value="Death Domain, Fas"/>
    <property type="match status" value="1"/>
</dbReference>
<dbReference type="InterPro" id="IPR000488">
    <property type="entry name" value="Death_dom"/>
</dbReference>
<keyword evidence="5" id="KW-0217">Developmental protein</keyword>
<dbReference type="Gene3D" id="2.60.220.30">
    <property type="match status" value="2"/>
</dbReference>
<evidence type="ECO:0000256" key="4">
    <source>
        <dbReference type="PIRSR" id="PIRSR619502-2"/>
    </source>
</evidence>
<dbReference type="GO" id="GO:0005042">
    <property type="term" value="F:netrin receptor activity"/>
    <property type="evidence" value="ECO:0007669"/>
    <property type="project" value="UniProtKB-UniRule"/>
</dbReference>
<keyword evidence="2" id="KW-0677">Repeat</keyword>
<evidence type="ECO:0000313" key="8">
    <source>
        <dbReference type="Ensembl" id="ENSACUP00000008084.1"/>
    </source>
</evidence>
<proteinExistence type="inferred from homology"/>
<dbReference type="SMART" id="SM00369">
    <property type="entry name" value="LRR_TYP"/>
    <property type="match status" value="2"/>
</dbReference>
<dbReference type="Ensembl" id="ENSACUT00000008643.1">
    <property type="protein sequence ID" value="ENSACUP00000008084.1"/>
    <property type="gene ID" value="ENSACUG00000005433.1"/>
</dbReference>
<dbReference type="Proteomes" id="UP000472269">
    <property type="component" value="Unplaced"/>
</dbReference>
<gene>
    <name evidence="8" type="primary">PIDD1</name>
</gene>
<dbReference type="Pfam" id="PF10461">
    <property type="entry name" value="Peptidase_S68"/>
    <property type="match status" value="1"/>
</dbReference>
<feature type="active site" evidence="3">
    <location>
        <position position="235"/>
    </location>
</feature>
<feature type="active site" evidence="3">
    <location>
        <position position="375"/>
    </location>
</feature>
<dbReference type="SUPFAM" id="SSF52058">
    <property type="entry name" value="L domain-like"/>
    <property type="match status" value="1"/>
</dbReference>
<evidence type="ECO:0000256" key="2">
    <source>
        <dbReference type="ARBA" id="ARBA00022737"/>
    </source>
</evidence>
<dbReference type="GO" id="GO:0006974">
    <property type="term" value="P:DNA damage response"/>
    <property type="evidence" value="ECO:0007669"/>
    <property type="project" value="InterPro"/>
</dbReference>
<dbReference type="Pfam" id="PF00531">
    <property type="entry name" value="Death"/>
    <property type="match status" value="1"/>
</dbReference>
<dbReference type="AlphaFoldDB" id="A0A663M858"/>
<dbReference type="PROSITE" id="PS51145">
    <property type="entry name" value="ZU5"/>
    <property type="match status" value="2"/>
</dbReference>
<dbReference type="GO" id="GO:0006915">
    <property type="term" value="P:apoptotic process"/>
    <property type="evidence" value="ECO:0007669"/>
    <property type="project" value="InterPro"/>
</dbReference>
<dbReference type="InterPro" id="IPR032675">
    <property type="entry name" value="LRR_dom_sf"/>
</dbReference>
<reference evidence="8" key="2">
    <citation type="submission" date="2025-09" db="UniProtKB">
        <authorList>
            <consortium name="Ensembl"/>
        </authorList>
    </citation>
    <scope>IDENTIFICATION</scope>
</reference>
<dbReference type="Pfam" id="PF00791">
    <property type="entry name" value="ZU5"/>
    <property type="match status" value="1"/>
</dbReference>
<comment type="subcellular location">
    <subcellularLocation>
        <location evidence="5">Cell membrane</location>
        <topology evidence="5">Single-pass type I membrane protein</topology>
    </subcellularLocation>
</comment>
<dbReference type="CDD" id="cd08779">
    <property type="entry name" value="Death_PIDD"/>
    <property type="match status" value="1"/>
</dbReference>
<dbReference type="SMART" id="SM00005">
    <property type="entry name" value="DEATH"/>
    <property type="match status" value="1"/>
</dbReference>
<protein>
    <recommendedName>
        <fullName evidence="5">Netrin receptor UNC5</fullName>
    </recommendedName>
</protein>
<feature type="domain" description="Death" evidence="6">
    <location>
        <begin position="571"/>
        <end position="652"/>
    </location>
</feature>
<name>A0A663M858_ATHCN</name>
<dbReference type="InterPro" id="IPR000906">
    <property type="entry name" value="ZU5_dom"/>
</dbReference>
<evidence type="ECO:0000259" key="6">
    <source>
        <dbReference type="PROSITE" id="PS50017"/>
    </source>
</evidence>
<organism evidence="8 9">
    <name type="scientific">Athene cunicularia</name>
    <name type="common">Burrowing owl</name>
    <name type="synonym">Speotyto cunicularia</name>
    <dbReference type="NCBI Taxonomy" id="194338"/>
    <lineage>
        <taxon>Eukaryota</taxon>
        <taxon>Metazoa</taxon>
        <taxon>Chordata</taxon>
        <taxon>Craniata</taxon>
        <taxon>Vertebrata</taxon>
        <taxon>Euteleostomi</taxon>
        <taxon>Archelosauria</taxon>
        <taxon>Archosauria</taxon>
        <taxon>Dinosauria</taxon>
        <taxon>Saurischia</taxon>
        <taxon>Theropoda</taxon>
        <taxon>Coelurosauria</taxon>
        <taxon>Aves</taxon>
        <taxon>Neognathae</taxon>
        <taxon>Neoaves</taxon>
        <taxon>Telluraves</taxon>
        <taxon>Strigiformes</taxon>
        <taxon>Strigidae</taxon>
        <taxon>Athene</taxon>
    </lineage>
</organism>
<sequence>NHLLGGKWKGYPEETCLVQSVPLSINNSLDHAFSNLKSLRRLHLHSNLLVTVPASLASLPDLSRLDLQNNCLRAVPPEIQTLPFVHLRGNPLGETEPSPQAGLRRLFLTSGEDSFTVTSEGCRVALACGIHFYFPPGAASDPLQIYFRTLAPDPRWVKLRHHDVLLSRVLELQPHGLKFQQEVQIWMPYASPQTLHQREVVVRTFSGQSWSDLRTGVEQKRKSKHVAHCSVLHFSWFLVVSRLVQNECKVPTEGTLLFSSVDPSIKVTFPPGVTEETRSVKLQVFSAEEIEELTADAGCRASPLLCLSQDSLVDFLRPVRIQLPLPPGVTGLNLDRSRLHLLHGDLEGQTWDDITSQVVLEFTHLYAVFEVTHFSCSLLFLNSLSARYWLWYTTKTYIGGIAKKVYERLRMYQVNFIALQRKKDPEQVLLQCVPKHKVDPVLKKLQDRYRGPEPSDMVEMFEGEQFFAAFEHGISIDMDRPDCVDGRLSFIFYSHLKNMKEIYVSFYRGAVPESVPEDARRRRKGPDSLWLATLPIKLPRLKSRWGENPSPLNGFSFPPLNLGNAETGYLTQANLLSIARRVGADWQTLGLHLGLTYQQIERIGEDLNKQILDMLFSWAQQNSEDPDCVSKLITAMKESGRQDIADEVETIIELGRQKYRESIRRVGLEQESSAEDSAIAMM</sequence>
<dbReference type="InterPro" id="IPR011029">
    <property type="entry name" value="DEATH-like_dom_sf"/>
</dbReference>
<keyword evidence="1" id="KW-0433">Leucine-rich repeat</keyword>
<dbReference type="InterPro" id="IPR001611">
    <property type="entry name" value="Leu-rich_rpt"/>
</dbReference>
<evidence type="ECO:0000313" key="9">
    <source>
        <dbReference type="Proteomes" id="UP000472269"/>
    </source>
</evidence>
<evidence type="ECO:0000256" key="5">
    <source>
        <dbReference type="RuleBase" id="RU367033"/>
    </source>
</evidence>
<evidence type="ECO:0000256" key="3">
    <source>
        <dbReference type="PIRSR" id="PIRSR619502-1"/>
    </source>
</evidence>
<comment type="similarity">
    <text evidence="5">Belongs to the unc-5 family.</text>
</comment>
<dbReference type="InterPro" id="IPR003591">
    <property type="entry name" value="Leu-rich_rpt_typical-subtyp"/>
</dbReference>
<dbReference type="FunFam" id="2.60.220.30:FF:000010">
    <property type="entry name" value="p53-induced death domain-containing protein 1 isoform X2"/>
    <property type="match status" value="1"/>
</dbReference>
<feature type="active site" evidence="3">
    <location>
        <position position="233"/>
    </location>
</feature>
<feature type="site" description="Cleavage; by autolysis" evidence="4">
    <location>
        <begin position="234"/>
        <end position="235"/>
    </location>
</feature>
<accession>A0A663M858</accession>
<dbReference type="PROSITE" id="PS50017">
    <property type="entry name" value="DEATH_DOMAIN"/>
    <property type="match status" value="1"/>
</dbReference>
<feature type="domain" description="ZU5" evidence="7">
    <location>
        <begin position="244"/>
        <end position="374"/>
    </location>
</feature>
<dbReference type="PANTHER" id="PTHR12582:SF41">
    <property type="entry name" value="UNC5C-LIKE PROTEIN"/>
    <property type="match status" value="1"/>
</dbReference>
<dbReference type="Gene3D" id="3.80.10.10">
    <property type="entry name" value="Ribonuclease Inhibitor"/>
    <property type="match status" value="1"/>
</dbReference>
<evidence type="ECO:0000256" key="1">
    <source>
        <dbReference type="ARBA" id="ARBA00022614"/>
    </source>
</evidence>
<dbReference type="InterPro" id="IPR037936">
    <property type="entry name" value="UNC5A-D"/>
</dbReference>
<feature type="domain" description="ZU5" evidence="7">
    <location>
        <begin position="111"/>
        <end position="243"/>
    </location>
</feature>
<comment type="function">
    <text evidence="5">Receptor for netrin required for axon guidance. Mediates axon repulsion of neuronal growth cones in the developing nervous system upon ligand binding.</text>
</comment>
<dbReference type="InterPro" id="IPR019502">
    <property type="entry name" value="Peptidase_S68_pidd"/>
</dbReference>
<feature type="active site" evidence="3">
    <location>
        <position position="373"/>
    </location>
</feature>
<dbReference type="Pfam" id="PF13855">
    <property type="entry name" value="LRR_8"/>
    <property type="match status" value="1"/>
</dbReference>
<evidence type="ECO:0000259" key="7">
    <source>
        <dbReference type="PROSITE" id="PS51145"/>
    </source>
</evidence>
<keyword evidence="5" id="KW-0393">Immunoglobulin domain</keyword>
<dbReference type="SUPFAM" id="SSF47986">
    <property type="entry name" value="DEATH domain"/>
    <property type="match status" value="1"/>
</dbReference>
<feature type="site" description="Cleavage; by autolysis" evidence="4">
    <location>
        <begin position="374"/>
        <end position="375"/>
    </location>
</feature>
<reference evidence="8" key="1">
    <citation type="submission" date="2025-08" db="UniProtKB">
        <authorList>
            <consortium name="Ensembl"/>
        </authorList>
    </citation>
    <scope>IDENTIFICATION</scope>
</reference>
<keyword evidence="9" id="KW-1185">Reference proteome</keyword>
<keyword evidence="5" id="KW-0675">Receptor</keyword>